<feature type="signal peptide" evidence="1">
    <location>
        <begin position="1"/>
        <end position="35"/>
    </location>
</feature>
<dbReference type="Gene3D" id="2.30.29.30">
    <property type="entry name" value="Pleckstrin-homology domain (PH domain)/Phosphotyrosine-binding domain (PTB)"/>
    <property type="match status" value="1"/>
</dbReference>
<dbReference type="OrthoDB" id="10651248at2759"/>
<dbReference type="Proteomes" id="UP000186817">
    <property type="component" value="Unassembled WGS sequence"/>
</dbReference>
<gene>
    <name evidence="3" type="ORF">AK812_SmicGene7103</name>
</gene>
<dbReference type="Pfam" id="PF00169">
    <property type="entry name" value="PH"/>
    <property type="match status" value="1"/>
</dbReference>
<feature type="domain" description="PH" evidence="2">
    <location>
        <begin position="60"/>
        <end position="110"/>
    </location>
</feature>
<dbReference type="AlphaFoldDB" id="A0A1Q9EPG4"/>
<proteinExistence type="predicted"/>
<evidence type="ECO:0000313" key="3">
    <source>
        <dbReference type="EMBL" id="OLQ09326.1"/>
    </source>
</evidence>
<organism evidence="3 4">
    <name type="scientific">Symbiodinium microadriaticum</name>
    <name type="common">Dinoflagellate</name>
    <name type="synonym">Zooxanthella microadriatica</name>
    <dbReference type="NCBI Taxonomy" id="2951"/>
    <lineage>
        <taxon>Eukaryota</taxon>
        <taxon>Sar</taxon>
        <taxon>Alveolata</taxon>
        <taxon>Dinophyceae</taxon>
        <taxon>Suessiales</taxon>
        <taxon>Symbiodiniaceae</taxon>
        <taxon>Symbiodinium</taxon>
    </lineage>
</organism>
<dbReference type="SUPFAM" id="SSF50729">
    <property type="entry name" value="PH domain-like"/>
    <property type="match status" value="1"/>
</dbReference>
<reference evidence="3 4" key="1">
    <citation type="submission" date="2016-02" db="EMBL/GenBank/DDBJ databases">
        <title>Genome analysis of coral dinoflagellate symbionts highlights evolutionary adaptations to a symbiotic lifestyle.</title>
        <authorList>
            <person name="Aranda M."/>
            <person name="Li Y."/>
            <person name="Liew Y.J."/>
            <person name="Baumgarten S."/>
            <person name="Simakov O."/>
            <person name="Wilson M."/>
            <person name="Piel J."/>
            <person name="Ashoor H."/>
            <person name="Bougouffa S."/>
            <person name="Bajic V.B."/>
            <person name="Ryu T."/>
            <person name="Ravasi T."/>
            <person name="Bayer T."/>
            <person name="Micklem G."/>
            <person name="Kim H."/>
            <person name="Bhak J."/>
            <person name="Lajeunesse T.C."/>
            <person name="Voolstra C.R."/>
        </authorList>
    </citation>
    <scope>NUCLEOTIDE SEQUENCE [LARGE SCALE GENOMIC DNA]</scope>
    <source>
        <strain evidence="3 4">CCMP2467</strain>
    </source>
</reference>
<dbReference type="InterPro" id="IPR011993">
    <property type="entry name" value="PH-like_dom_sf"/>
</dbReference>
<comment type="caution">
    <text evidence="3">The sequence shown here is derived from an EMBL/GenBank/DDBJ whole genome shotgun (WGS) entry which is preliminary data.</text>
</comment>
<keyword evidence="1" id="KW-0732">Signal</keyword>
<evidence type="ECO:0000256" key="1">
    <source>
        <dbReference type="SAM" id="SignalP"/>
    </source>
</evidence>
<keyword evidence="4" id="KW-1185">Reference proteome</keyword>
<dbReference type="CDD" id="cd00821">
    <property type="entry name" value="PH"/>
    <property type="match status" value="1"/>
</dbReference>
<dbReference type="EMBL" id="LSRX01000099">
    <property type="protein sequence ID" value="OLQ09326.1"/>
    <property type="molecule type" value="Genomic_DNA"/>
</dbReference>
<evidence type="ECO:0000313" key="4">
    <source>
        <dbReference type="Proteomes" id="UP000186817"/>
    </source>
</evidence>
<accession>A0A1Q9EPG4</accession>
<sequence length="114" mass="12575">MVLPSSRRSNGLRAIALLAACIYLAQYAASPRGFAAPPRIARPCGLGAHDMEPRDSTTVACSGWLQKRCAVLRDTWQPHWCIVRSASLTCYEDQYSEVAKATWDISSAQISAFW</sequence>
<name>A0A1Q9EPG4_SYMMI</name>
<dbReference type="InterPro" id="IPR001849">
    <property type="entry name" value="PH_domain"/>
</dbReference>
<feature type="chain" id="PRO_5013000212" description="PH domain-containing protein" evidence="1">
    <location>
        <begin position="36"/>
        <end position="114"/>
    </location>
</feature>
<evidence type="ECO:0000259" key="2">
    <source>
        <dbReference type="Pfam" id="PF00169"/>
    </source>
</evidence>
<protein>
    <recommendedName>
        <fullName evidence="2">PH domain-containing protein</fullName>
    </recommendedName>
</protein>